<evidence type="ECO:0000313" key="2">
    <source>
        <dbReference type="Proteomes" id="UP000784294"/>
    </source>
</evidence>
<name>A0A3S4ZAZ0_9PLAT</name>
<organism evidence="1 2">
    <name type="scientific">Protopolystoma xenopodis</name>
    <dbReference type="NCBI Taxonomy" id="117903"/>
    <lineage>
        <taxon>Eukaryota</taxon>
        <taxon>Metazoa</taxon>
        <taxon>Spiralia</taxon>
        <taxon>Lophotrochozoa</taxon>
        <taxon>Platyhelminthes</taxon>
        <taxon>Monogenea</taxon>
        <taxon>Polyopisthocotylea</taxon>
        <taxon>Polystomatidea</taxon>
        <taxon>Polystomatidae</taxon>
        <taxon>Protopolystoma</taxon>
    </lineage>
</organism>
<comment type="caution">
    <text evidence="1">The sequence shown here is derived from an EMBL/GenBank/DDBJ whole genome shotgun (WGS) entry which is preliminary data.</text>
</comment>
<dbReference type="AlphaFoldDB" id="A0A3S4ZAZ0"/>
<dbReference type="EMBL" id="CAAALY010000625">
    <property type="protein sequence ID" value="VEL06911.1"/>
    <property type="molecule type" value="Genomic_DNA"/>
</dbReference>
<evidence type="ECO:0000313" key="1">
    <source>
        <dbReference type="EMBL" id="VEL06911.1"/>
    </source>
</evidence>
<sequence>MQNPLSHAQIAQSDSKCATCLANERLLCNQFITSFCRIYTERESTGTSKLSQFFWRFFRLRCKRASASSVRQFSEIISTGYHFYDKSKQRSEDNWPAHL</sequence>
<gene>
    <name evidence="1" type="ORF">PXEA_LOCUS351</name>
</gene>
<accession>A0A3S4ZAZ0</accession>
<proteinExistence type="predicted"/>
<protein>
    <submittedName>
        <fullName evidence="1">Uncharacterized protein</fullName>
    </submittedName>
</protein>
<dbReference type="Proteomes" id="UP000784294">
    <property type="component" value="Unassembled WGS sequence"/>
</dbReference>
<reference evidence="1" key="1">
    <citation type="submission" date="2018-11" db="EMBL/GenBank/DDBJ databases">
        <authorList>
            <consortium name="Pathogen Informatics"/>
        </authorList>
    </citation>
    <scope>NUCLEOTIDE SEQUENCE</scope>
</reference>
<keyword evidence="2" id="KW-1185">Reference proteome</keyword>